<evidence type="ECO:0000256" key="3">
    <source>
        <dbReference type="ARBA" id="ARBA00022692"/>
    </source>
</evidence>
<keyword evidence="7 16" id="KW-0472">Membrane</keyword>
<dbReference type="PANTHER" id="PTHR23037:SF28">
    <property type="entry name" value="ERYTHROPOIETIN RECEPTOR"/>
    <property type="match status" value="1"/>
</dbReference>
<evidence type="ECO:0000256" key="6">
    <source>
        <dbReference type="ARBA" id="ARBA00022989"/>
    </source>
</evidence>
<dbReference type="Pfam" id="PF00041">
    <property type="entry name" value="fn3"/>
    <property type="match status" value="1"/>
</dbReference>
<feature type="compositionally biased region" description="Low complexity" evidence="15">
    <location>
        <begin position="662"/>
        <end position="672"/>
    </location>
</feature>
<comment type="similarity">
    <text evidence="2">Belongs to the type I cytokine receptor family. Type 2 subfamily.</text>
</comment>
<evidence type="ECO:0000256" key="8">
    <source>
        <dbReference type="ARBA" id="ARBA00023157"/>
    </source>
</evidence>
<dbReference type="SUPFAM" id="SSF49265">
    <property type="entry name" value="Fibronectin type III"/>
    <property type="match status" value="1"/>
</dbReference>
<feature type="region of interest" description="Disordered" evidence="15">
    <location>
        <begin position="605"/>
        <end position="706"/>
    </location>
</feature>
<dbReference type="InterPro" id="IPR013783">
    <property type="entry name" value="Ig-like_fold"/>
</dbReference>
<gene>
    <name evidence="18" type="ORF">SUZIE_117765</name>
</gene>
<feature type="transmembrane region" description="Helical" evidence="16">
    <location>
        <begin position="526"/>
        <end position="548"/>
    </location>
</feature>
<feature type="domain" description="Fibronectin type-III" evidence="17">
    <location>
        <begin position="426"/>
        <end position="520"/>
    </location>
</feature>
<evidence type="ECO:0000313" key="19">
    <source>
        <dbReference type="Proteomes" id="UP001166674"/>
    </source>
</evidence>
<dbReference type="GO" id="GO:0004896">
    <property type="term" value="F:cytokine receptor activity"/>
    <property type="evidence" value="ECO:0007669"/>
    <property type="project" value="TreeGrafter"/>
</dbReference>
<evidence type="ECO:0000256" key="1">
    <source>
        <dbReference type="ARBA" id="ARBA00004479"/>
    </source>
</evidence>
<dbReference type="InterPro" id="IPR003961">
    <property type="entry name" value="FN3_dom"/>
</dbReference>
<feature type="compositionally biased region" description="Basic and acidic residues" evidence="15">
    <location>
        <begin position="673"/>
        <end position="693"/>
    </location>
</feature>
<comment type="subunit">
    <text evidence="12">Dimer or oligomer; disulfide-linked. Interacts with IL12RB2 to form the high affinity IL12 receptor. Heterodimer with IL23R; in presence of IL23. The heterodimer forms the IL23 receptor.</text>
</comment>
<keyword evidence="5" id="KW-0677">Repeat</keyword>
<dbReference type="FunFam" id="2.60.40.10:FF:001717">
    <property type="entry name" value="Interleukin 12 receptor subunit beta 1"/>
    <property type="match status" value="1"/>
</dbReference>
<keyword evidence="8" id="KW-1015">Disulfide bond</keyword>
<comment type="function">
    <text evidence="11">Functions as an interleukin receptor which binds interleukin-12 with low affinity and is involved in IL12 transduction. Associated with IL12RB2 it forms a functional, high affinity receptor for IL12. Also associates with IL23R to form the interleukin-23 receptor which functions in IL23 signal transduction probably through activation of the Jak-Stat signaling cascade.</text>
</comment>
<evidence type="ECO:0000256" key="15">
    <source>
        <dbReference type="SAM" id="MobiDB-lite"/>
    </source>
</evidence>
<dbReference type="GO" id="GO:0072536">
    <property type="term" value="C:interleukin-23 receptor complex"/>
    <property type="evidence" value="ECO:0007669"/>
    <property type="project" value="UniProtKB-ARBA"/>
</dbReference>
<dbReference type="InterPro" id="IPR036116">
    <property type="entry name" value="FN3_sf"/>
</dbReference>
<protein>
    <recommendedName>
        <fullName evidence="13">Interleukin-12 receptor subunit beta-1</fullName>
    </recommendedName>
    <alternativeName>
        <fullName evidence="14">IL-12 receptor beta component</fullName>
    </alternativeName>
</protein>
<name>A0AA41MI66_SCICA</name>
<dbReference type="EMBL" id="JAATJV010186700">
    <property type="protein sequence ID" value="MBZ3872404.1"/>
    <property type="molecule type" value="Genomic_DNA"/>
</dbReference>
<comment type="caution">
    <text evidence="18">The sequence shown here is derived from an EMBL/GenBank/DDBJ whole genome shotgun (WGS) entry which is preliminary data.</text>
</comment>
<evidence type="ECO:0000256" key="13">
    <source>
        <dbReference type="ARBA" id="ARBA00067634"/>
    </source>
</evidence>
<feature type="compositionally biased region" description="Polar residues" evidence="15">
    <location>
        <begin position="697"/>
        <end position="706"/>
    </location>
</feature>
<organism evidence="18 19">
    <name type="scientific">Sciurus carolinensis</name>
    <name type="common">Eastern gray squirrel</name>
    <dbReference type="NCBI Taxonomy" id="30640"/>
    <lineage>
        <taxon>Eukaryota</taxon>
        <taxon>Metazoa</taxon>
        <taxon>Chordata</taxon>
        <taxon>Craniata</taxon>
        <taxon>Vertebrata</taxon>
        <taxon>Euteleostomi</taxon>
        <taxon>Mammalia</taxon>
        <taxon>Eutheria</taxon>
        <taxon>Euarchontoglires</taxon>
        <taxon>Glires</taxon>
        <taxon>Rodentia</taxon>
        <taxon>Sciuromorpha</taxon>
        <taxon>Sciuridae</taxon>
        <taxon>Sciurinae</taxon>
        <taxon>Sciurini</taxon>
        <taxon>Sciurus</taxon>
    </lineage>
</organism>
<dbReference type="PROSITE" id="PS50853">
    <property type="entry name" value="FN3"/>
    <property type="match status" value="1"/>
</dbReference>
<dbReference type="GO" id="GO:0009897">
    <property type="term" value="C:external side of plasma membrane"/>
    <property type="evidence" value="ECO:0007669"/>
    <property type="project" value="TreeGrafter"/>
</dbReference>
<dbReference type="CDD" id="cd00063">
    <property type="entry name" value="FN3"/>
    <property type="match status" value="1"/>
</dbReference>
<keyword evidence="6 16" id="KW-1133">Transmembrane helix</keyword>
<accession>A0AA41MI66</accession>
<evidence type="ECO:0000313" key="18">
    <source>
        <dbReference type="EMBL" id="MBZ3872404.1"/>
    </source>
</evidence>
<dbReference type="AlphaFoldDB" id="A0AA41MI66"/>
<sequence length="706" mass="77012">GSTSGPTDLACYRVASASQYECSWRYEGPTAGVSHFLRCCLHTGRCCYFEAGGETQLQFSDQDEVPVLHNVTLWVESRAGNRTEKSPSVSLKLYNWVRYDPPLGDIRVSRAAEQLRMEWESPGDRAQVQFQHRTPSSSWKLGDCGPQDASGLGEKNNSNNGSHHAAAAESCLCPLEVDMAQEFQLRRRRLLGSGAPGGPWSSWSSSVCIPPATLPRPEVSLSVQQLGHDGRRQLDVCGQPPQVALPEGCREAAPGAQVSYFVRLHMLSCSCKAKAVRTLRLGKELSLSSAAYDVAVFARSRFGRGPNKTWHVPAYTSPDPGPLNVSVGAEGTTLRWPARAPGTTYCIEWQPQDPEGSPAHCTLSAAQDQASAGAAAHTWSQAAGAMRQGGCHHIAILASTRPEKPTSWSTVLSTHYFGGNASMAGIPRHVSVRNHSRDSVSVDWSPSPLSTCPGVLKEYVVHCQDEDSHQVSERRVKPPQTQVTLRGLRAGAAYTVQVRADTAWLRGAWSQPQRFRTQVQISTASIPLVSLGSFVSILLLGVLGYLGLNRATRYLWPPLPTPRVSTAVEFPGSQGKQPWQWPIPVDVPEEVSRRETLVVEVSWNTGEGTEPLEAKTKTELPWGVPEPARDTALSSEDKRQVPGGSEAKVLGPGRQDGPGSSPARAARLPLLLEDVRHRPPEFGDSWWRRRPEEEMGTPTSCSRRED</sequence>
<proteinExistence type="inferred from homology"/>
<dbReference type="Proteomes" id="UP001166674">
    <property type="component" value="Unassembled WGS sequence"/>
</dbReference>
<evidence type="ECO:0000256" key="4">
    <source>
        <dbReference type="ARBA" id="ARBA00022729"/>
    </source>
</evidence>
<evidence type="ECO:0000256" key="12">
    <source>
        <dbReference type="ARBA" id="ARBA00065421"/>
    </source>
</evidence>
<keyword evidence="19" id="KW-1185">Reference proteome</keyword>
<keyword evidence="9 18" id="KW-0675">Receptor</keyword>
<evidence type="ECO:0000256" key="9">
    <source>
        <dbReference type="ARBA" id="ARBA00023170"/>
    </source>
</evidence>
<feature type="non-terminal residue" evidence="18">
    <location>
        <position position="1"/>
    </location>
</feature>
<evidence type="ECO:0000256" key="11">
    <source>
        <dbReference type="ARBA" id="ARBA00057593"/>
    </source>
</evidence>
<keyword evidence="10" id="KW-0325">Glycoprotein</keyword>
<evidence type="ECO:0000256" key="7">
    <source>
        <dbReference type="ARBA" id="ARBA00023136"/>
    </source>
</evidence>
<evidence type="ECO:0000256" key="10">
    <source>
        <dbReference type="ARBA" id="ARBA00023180"/>
    </source>
</evidence>
<feature type="region of interest" description="Disordered" evidence="15">
    <location>
        <begin position="132"/>
        <end position="163"/>
    </location>
</feature>
<evidence type="ECO:0000256" key="14">
    <source>
        <dbReference type="ARBA" id="ARBA00079385"/>
    </source>
</evidence>
<evidence type="ECO:0000256" key="5">
    <source>
        <dbReference type="ARBA" id="ARBA00022737"/>
    </source>
</evidence>
<dbReference type="PANTHER" id="PTHR23037">
    <property type="entry name" value="CYTOKINE RECEPTOR"/>
    <property type="match status" value="1"/>
</dbReference>
<dbReference type="SMART" id="SM00060">
    <property type="entry name" value="FN3"/>
    <property type="match status" value="1"/>
</dbReference>
<keyword evidence="4" id="KW-0732">Signal</keyword>
<evidence type="ECO:0000256" key="16">
    <source>
        <dbReference type="SAM" id="Phobius"/>
    </source>
</evidence>
<reference evidence="18" key="1">
    <citation type="submission" date="2020-03" db="EMBL/GenBank/DDBJ databases">
        <title>Studies in the Genomics of Life Span.</title>
        <authorList>
            <person name="Glass D."/>
        </authorList>
    </citation>
    <scope>NUCLEOTIDE SEQUENCE</scope>
    <source>
        <strain evidence="18">SUZIE</strain>
        <tissue evidence="18">Muscle</tissue>
    </source>
</reference>
<evidence type="ECO:0000256" key="2">
    <source>
        <dbReference type="ARBA" id="ARBA00008921"/>
    </source>
</evidence>
<keyword evidence="3 16" id="KW-0812">Transmembrane</keyword>
<comment type="subcellular location">
    <subcellularLocation>
        <location evidence="1">Membrane</location>
        <topology evidence="1">Single-pass type I membrane protein</topology>
    </subcellularLocation>
</comment>
<evidence type="ECO:0000259" key="17">
    <source>
        <dbReference type="PROSITE" id="PS50853"/>
    </source>
</evidence>
<dbReference type="Gene3D" id="2.60.40.10">
    <property type="entry name" value="Immunoglobulins"/>
    <property type="match status" value="1"/>
</dbReference>